<dbReference type="EMBL" id="OZ035831">
    <property type="protein sequence ID" value="CAL1615682.1"/>
    <property type="molecule type" value="Genomic_DNA"/>
</dbReference>
<reference evidence="1 2" key="1">
    <citation type="submission" date="2024-04" db="EMBL/GenBank/DDBJ databases">
        <authorList>
            <person name="Waldvogel A.-M."/>
            <person name="Schoenle A."/>
        </authorList>
    </citation>
    <scope>NUCLEOTIDE SEQUENCE [LARGE SCALE GENOMIC DNA]</scope>
</reference>
<accession>A0AAV2MR61</accession>
<evidence type="ECO:0000313" key="2">
    <source>
        <dbReference type="Proteomes" id="UP001497482"/>
    </source>
</evidence>
<protein>
    <submittedName>
        <fullName evidence="1">Uncharacterized protein</fullName>
    </submittedName>
</protein>
<name>A0AAV2MR61_KNICA</name>
<dbReference type="Proteomes" id="UP001497482">
    <property type="component" value="Chromosome 9"/>
</dbReference>
<sequence>MFLRSGRVKVYDFNPHFRTRLIRRIYWTQITNIHRHAKDLCGVVSVDCLCGDDKTYSFTGNALDELHKCAVTSLKNTSGKYVKLGGIPHKLVATDTEDKENLEIWKYDTKVAFCFKDRQGRPCVVSVDENDNFKLIKTDTEDAKQVIEGNQQKSIWFEINNPGAHGYCIKMAERDKYWAIDKTRSVTLTDSAKSLFTTTQSSNCQCEGCPRVMADVSDAR</sequence>
<keyword evidence="2" id="KW-1185">Reference proteome</keyword>
<dbReference type="AlphaFoldDB" id="A0AAV2MR61"/>
<gene>
    <name evidence="1" type="ORF">KC01_LOCUS41583</name>
</gene>
<organism evidence="1 2">
    <name type="scientific">Knipowitschia caucasica</name>
    <name type="common">Caucasian dwarf goby</name>
    <name type="synonym">Pomatoschistus caucasicus</name>
    <dbReference type="NCBI Taxonomy" id="637954"/>
    <lineage>
        <taxon>Eukaryota</taxon>
        <taxon>Metazoa</taxon>
        <taxon>Chordata</taxon>
        <taxon>Craniata</taxon>
        <taxon>Vertebrata</taxon>
        <taxon>Euteleostomi</taxon>
        <taxon>Actinopterygii</taxon>
        <taxon>Neopterygii</taxon>
        <taxon>Teleostei</taxon>
        <taxon>Neoteleostei</taxon>
        <taxon>Acanthomorphata</taxon>
        <taxon>Gobiaria</taxon>
        <taxon>Gobiiformes</taxon>
        <taxon>Gobioidei</taxon>
        <taxon>Gobiidae</taxon>
        <taxon>Gobiinae</taxon>
        <taxon>Knipowitschia</taxon>
    </lineage>
</organism>
<proteinExistence type="predicted"/>
<evidence type="ECO:0000313" key="1">
    <source>
        <dbReference type="EMBL" id="CAL1615682.1"/>
    </source>
</evidence>